<evidence type="ECO:0000313" key="3">
    <source>
        <dbReference type="EMBL" id="UYV63554.1"/>
    </source>
</evidence>
<feature type="domain" description="RNase H type-1" evidence="2">
    <location>
        <begin position="1"/>
        <end position="31"/>
    </location>
</feature>
<dbReference type="PANTHER" id="PTHR46060:SF1">
    <property type="entry name" value="MARINER MOS1 TRANSPOSASE-LIKE PROTEIN"/>
    <property type="match status" value="1"/>
</dbReference>
<evidence type="ECO:0000313" key="4">
    <source>
        <dbReference type="Proteomes" id="UP001235939"/>
    </source>
</evidence>
<feature type="region of interest" description="Disordered" evidence="1">
    <location>
        <begin position="170"/>
        <end position="204"/>
    </location>
</feature>
<evidence type="ECO:0000259" key="2">
    <source>
        <dbReference type="PROSITE" id="PS50879"/>
    </source>
</evidence>
<accession>A0ABY6K3V7</accession>
<dbReference type="InterPro" id="IPR052709">
    <property type="entry name" value="Transposase-MT_Hybrid"/>
</dbReference>
<organism evidence="3 4">
    <name type="scientific">Cordylochernes scorpioides</name>
    <dbReference type="NCBI Taxonomy" id="51811"/>
    <lineage>
        <taxon>Eukaryota</taxon>
        <taxon>Metazoa</taxon>
        <taxon>Ecdysozoa</taxon>
        <taxon>Arthropoda</taxon>
        <taxon>Chelicerata</taxon>
        <taxon>Arachnida</taxon>
        <taxon>Pseudoscorpiones</taxon>
        <taxon>Cheliferoidea</taxon>
        <taxon>Chernetidae</taxon>
        <taxon>Cordylochernes</taxon>
    </lineage>
</organism>
<keyword evidence="4" id="KW-1185">Reference proteome</keyword>
<dbReference type="InterPro" id="IPR002156">
    <property type="entry name" value="RNaseH_domain"/>
</dbReference>
<dbReference type="PANTHER" id="PTHR46060">
    <property type="entry name" value="MARINER MOS1 TRANSPOSASE-LIKE PROTEIN"/>
    <property type="match status" value="1"/>
</dbReference>
<reference evidence="3 4" key="1">
    <citation type="submission" date="2022-01" db="EMBL/GenBank/DDBJ databases">
        <title>A chromosomal length assembly of Cordylochernes scorpioides.</title>
        <authorList>
            <person name="Zeh D."/>
            <person name="Zeh J."/>
        </authorList>
    </citation>
    <scope>NUCLEOTIDE SEQUENCE [LARGE SCALE GENOMIC DNA]</scope>
    <source>
        <strain evidence="3">IN4F17</strain>
        <tissue evidence="3">Whole Body</tissue>
    </source>
</reference>
<dbReference type="Gene3D" id="3.30.420.10">
    <property type="entry name" value="Ribonuclease H-like superfamily/Ribonuclease H"/>
    <property type="match status" value="2"/>
</dbReference>
<proteinExistence type="predicted"/>
<dbReference type="InterPro" id="IPR012337">
    <property type="entry name" value="RNaseH-like_sf"/>
</dbReference>
<feature type="compositionally biased region" description="Basic and acidic residues" evidence="1">
    <location>
        <begin position="194"/>
        <end position="204"/>
    </location>
</feature>
<evidence type="ECO:0000256" key="1">
    <source>
        <dbReference type="SAM" id="MobiDB-lite"/>
    </source>
</evidence>
<dbReference type="PROSITE" id="PS50879">
    <property type="entry name" value="RNASE_H_1"/>
    <property type="match status" value="1"/>
</dbReference>
<dbReference type="InterPro" id="IPR001888">
    <property type="entry name" value="Transposase_1"/>
</dbReference>
<dbReference type="SUPFAM" id="SSF53098">
    <property type="entry name" value="Ribonuclease H-like"/>
    <property type="match status" value="1"/>
</dbReference>
<sequence>MDKICTLQWIPAHVGIEGNEQADGLAKERRKQTLETSSKTLKDTNTKAKLITKTKIPQPICNLNINRELTTIISRIRTGHYKGMKINPDMTRSYRNCNNCYNTQLTPDHIYPASPLYDRHQSRRRHLYGQGTSVGRYCDQGAWTDLICSMDKTPTPENRLTPEFHRRVKAKTSLQGDDVPIDDTTTKPLFTPQEKGRKGTRDKVPRLQCNPWQKHVRSISSRRPRGHGCCDLPFKRLTPGFHHHVKATTSLQDEDVPIDDDKASLHAAIKKDAKATIYKYHLGLEVGNASHHIDLPTLWERTLAVHRWRSLSRGMSPKEIYEDRVDTLREDAPSYSTVKKWVAAFKLGRISTEDEHRPGRPVESVTQENIDKIHVLDMLDRRMTVRRIEETLGCKEKVIFGQLALFEANPEEFVSRFVTMDETWAHHFIPESKQQSMQWRHSGSPPPKKAKTVPSAGKVMVSVFWDSEGVLLLDFLNKGQTITGNYYANLVKQLREAIKEKRREMLSRKIVYHQDNAPSHRSLQAMAAIYDSGFELLPHAPYSPDIAPSDFHLFPHLKKSLSGIHFRSDEEGIDAVTSFFESLETSFFLVGIKALEHRWKKGRWKDSLNRWFSTATTRVRFYAKFQPHQRVKVTKWGTFMVASATLVNFIASGWRPTPKSQACRSRGIAWERDTPDTSCFKIRVSKGLIGHAVHIRTEDQASFCPFTPREVSVLAELTLGHLRYSLTDVPSQPSSPPETVLGVDRPYQKWGLAMAAALQKIDMDLEQQLYKPKIVDIATAVIKMHGDI</sequence>
<dbReference type="EMBL" id="CP092864">
    <property type="protein sequence ID" value="UYV63554.1"/>
    <property type="molecule type" value="Genomic_DNA"/>
</dbReference>
<dbReference type="Proteomes" id="UP001235939">
    <property type="component" value="Chromosome 02"/>
</dbReference>
<dbReference type="Pfam" id="PF01359">
    <property type="entry name" value="Transposase_1"/>
    <property type="match status" value="1"/>
</dbReference>
<gene>
    <name evidence="3" type="ORF">LAZ67_2004645</name>
</gene>
<protein>
    <recommendedName>
        <fullName evidence="2">RNase H type-1 domain-containing protein</fullName>
    </recommendedName>
</protein>
<name>A0ABY6K3V7_9ARAC</name>
<dbReference type="InterPro" id="IPR036397">
    <property type="entry name" value="RNaseH_sf"/>
</dbReference>